<dbReference type="InterPro" id="IPR018841">
    <property type="entry name" value="DUF2442"/>
</dbReference>
<organism evidence="1 2">
    <name type="scientific">Sporomusa silvacetica DSM 10669</name>
    <dbReference type="NCBI Taxonomy" id="1123289"/>
    <lineage>
        <taxon>Bacteria</taxon>
        <taxon>Bacillati</taxon>
        <taxon>Bacillota</taxon>
        <taxon>Negativicutes</taxon>
        <taxon>Selenomonadales</taxon>
        <taxon>Sporomusaceae</taxon>
        <taxon>Sporomusa</taxon>
    </lineage>
</organism>
<proteinExistence type="predicted"/>
<gene>
    <name evidence="1" type="ORF">SPSIL_038250</name>
</gene>
<evidence type="ECO:0000313" key="1">
    <source>
        <dbReference type="EMBL" id="XFO67606.1"/>
    </source>
</evidence>
<dbReference type="Proteomes" id="UP000216752">
    <property type="component" value="Chromosome"/>
</dbReference>
<dbReference type="SUPFAM" id="SSF143880">
    <property type="entry name" value="NE0471 N-terminal domain-like"/>
    <property type="match status" value="1"/>
</dbReference>
<evidence type="ECO:0008006" key="3">
    <source>
        <dbReference type="Google" id="ProtNLM"/>
    </source>
</evidence>
<dbReference type="Pfam" id="PF10387">
    <property type="entry name" value="DUF2442"/>
    <property type="match status" value="1"/>
</dbReference>
<accession>A0ABZ3IPZ0</accession>
<dbReference type="Gene3D" id="3.30.2020.10">
    <property type="entry name" value="NE0471-like N-terminal domain"/>
    <property type="match status" value="1"/>
</dbReference>
<sequence length="76" mass="8769">MGKITEVTFDKDYLVAVRFDNNHLVMLDMKKKLHTARFSELRDERVFQAVKTDGKSIYWPGGIAIAINEIIEIVTK</sequence>
<protein>
    <recommendedName>
        <fullName evidence="3">DUF2442 domain-containing protein</fullName>
    </recommendedName>
</protein>
<name>A0ABZ3IPZ0_9FIRM</name>
<dbReference type="RefSeq" id="WP_094606304.1">
    <property type="nucleotide sequence ID" value="NZ_CP155573.1"/>
</dbReference>
<keyword evidence="2" id="KW-1185">Reference proteome</keyword>
<reference evidence="1" key="1">
    <citation type="submission" date="2024-05" db="EMBL/GenBank/DDBJ databases">
        <title>Isolation and characterization of Sporomusa carbonis sp. nov., a carboxydotrophic hydrogenogen in the genus of Sporomusa isolated from a charcoal burning pile.</title>
        <authorList>
            <person name="Boeer T."/>
            <person name="Rosenbaum F."/>
            <person name="Eysell L."/>
            <person name="Mueller V."/>
            <person name="Daniel R."/>
            <person name="Poehlein A."/>
        </authorList>
    </citation>
    <scope>NUCLEOTIDE SEQUENCE [LARGE SCALE GENOMIC DNA]</scope>
    <source>
        <strain evidence="1">DSM 10669</strain>
    </source>
</reference>
<dbReference type="EMBL" id="CP155573">
    <property type="protein sequence ID" value="XFO67606.1"/>
    <property type="molecule type" value="Genomic_DNA"/>
</dbReference>
<evidence type="ECO:0000313" key="2">
    <source>
        <dbReference type="Proteomes" id="UP000216752"/>
    </source>
</evidence>
<dbReference type="InterPro" id="IPR036782">
    <property type="entry name" value="NE0471-like_N"/>
</dbReference>